<dbReference type="EMBL" id="MCGE01000005">
    <property type="protein sequence ID" value="ORZ21645.1"/>
    <property type="molecule type" value="Genomic_DNA"/>
</dbReference>
<comment type="caution">
    <text evidence="2">The sequence shown here is derived from an EMBL/GenBank/DDBJ whole genome shotgun (WGS) entry which is preliminary data.</text>
</comment>
<protein>
    <submittedName>
        <fullName evidence="2">Uncharacterized protein</fullName>
    </submittedName>
</protein>
<evidence type="ECO:0000313" key="3">
    <source>
        <dbReference type="Proteomes" id="UP000193560"/>
    </source>
</evidence>
<feature type="compositionally biased region" description="Polar residues" evidence="1">
    <location>
        <begin position="119"/>
        <end position="138"/>
    </location>
</feature>
<evidence type="ECO:0000256" key="1">
    <source>
        <dbReference type="SAM" id="MobiDB-lite"/>
    </source>
</evidence>
<feature type="compositionally biased region" description="Low complexity" evidence="1">
    <location>
        <begin position="108"/>
        <end position="118"/>
    </location>
</feature>
<sequence>MNDSTTPSSLSDSYATSENALMDSFKAAALKVTTLYRDSLVQNRKAYASGYQQALQDLYEFISSHPKTMVSQQGAIVPPTEHGSIPVQDLLSYARRRNDQLTSQINGSSDDQSTTTSSPAVSGSQEIQQQIASSTNIPSFDITAPSQQQQQQDSNNHVHTPVTHRNGIPTVDTAYNKTDTMMTPADGIGDTVKNAFYPFQIDPNTQFTFSLPLDQQSWHSNNNTDYNRHLNHHHYSDHQPDNNSNNSNYQQYEHVIDMNDDNDMNNRHRPHDRGNTLSEFTMDESPMEGLKRRLTQQELTCIGRALNNMNIDSAWNEPAFKRRFKKDG</sequence>
<reference evidence="2 3" key="1">
    <citation type="submission" date="2016-07" db="EMBL/GenBank/DDBJ databases">
        <title>Pervasive Adenine N6-methylation of Active Genes in Fungi.</title>
        <authorList>
            <consortium name="DOE Joint Genome Institute"/>
            <person name="Mondo S.J."/>
            <person name="Dannebaum R.O."/>
            <person name="Kuo R.C."/>
            <person name="Labutti K."/>
            <person name="Haridas S."/>
            <person name="Kuo A."/>
            <person name="Salamov A."/>
            <person name="Ahrendt S.R."/>
            <person name="Lipzen A."/>
            <person name="Sullivan W."/>
            <person name="Andreopoulos W.B."/>
            <person name="Clum A."/>
            <person name="Lindquist E."/>
            <person name="Daum C."/>
            <person name="Ramamoorthy G.K."/>
            <person name="Gryganskyi A."/>
            <person name="Culley D."/>
            <person name="Magnuson J.K."/>
            <person name="James T.Y."/>
            <person name="O'Malley M.A."/>
            <person name="Stajich J.E."/>
            <person name="Spatafora J.W."/>
            <person name="Visel A."/>
            <person name="Grigoriev I.V."/>
        </authorList>
    </citation>
    <scope>NUCLEOTIDE SEQUENCE [LARGE SCALE GENOMIC DNA]</scope>
    <source>
        <strain evidence="2 3">NRRL 1336</strain>
    </source>
</reference>
<dbReference type="AlphaFoldDB" id="A0A1X2IT14"/>
<dbReference type="PANTHER" id="PTHR38645:SF1">
    <property type="entry name" value="YALI0F12243P"/>
    <property type="match status" value="1"/>
</dbReference>
<dbReference type="OrthoDB" id="21418at2759"/>
<feature type="region of interest" description="Disordered" evidence="1">
    <location>
        <begin position="226"/>
        <end position="248"/>
    </location>
</feature>
<dbReference type="PANTHER" id="PTHR38645">
    <property type="entry name" value="CHROMOSOME 9, WHOLE GENOME SHOTGUN SEQUENCE"/>
    <property type="match status" value="1"/>
</dbReference>
<gene>
    <name evidence="2" type="ORF">BCR42DRAFT_407994</name>
</gene>
<organism evidence="2 3">
    <name type="scientific">Absidia repens</name>
    <dbReference type="NCBI Taxonomy" id="90262"/>
    <lineage>
        <taxon>Eukaryota</taxon>
        <taxon>Fungi</taxon>
        <taxon>Fungi incertae sedis</taxon>
        <taxon>Mucoromycota</taxon>
        <taxon>Mucoromycotina</taxon>
        <taxon>Mucoromycetes</taxon>
        <taxon>Mucorales</taxon>
        <taxon>Cunninghamellaceae</taxon>
        <taxon>Absidia</taxon>
    </lineage>
</organism>
<keyword evidence="3" id="KW-1185">Reference proteome</keyword>
<accession>A0A1X2IT14</accession>
<feature type="region of interest" description="Disordered" evidence="1">
    <location>
        <begin position="103"/>
        <end position="170"/>
    </location>
</feature>
<dbReference type="Proteomes" id="UP000193560">
    <property type="component" value="Unassembled WGS sequence"/>
</dbReference>
<evidence type="ECO:0000313" key="2">
    <source>
        <dbReference type="EMBL" id="ORZ21645.1"/>
    </source>
</evidence>
<name>A0A1X2IT14_9FUNG</name>
<proteinExistence type="predicted"/>